<dbReference type="GO" id="GO:0015483">
    <property type="term" value="F:long-chain fatty acid transporting porin activity"/>
    <property type="evidence" value="ECO:0007669"/>
    <property type="project" value="TreeGrafter"/>
</dbReference>
<organism evidence="7">
    <name type="scientific">hydrothermal vent metagenome</name>
    <dbReference type="NCBI Taxonomy" id="652676"/>
    <lineage>
        <taxon>unclassified sequences</taxon>
        <taxon>metagenomes</taxon>
        <taxon>ecological metagenomes</taxon>
    </lineage>
</organism>
<dbReference type="Gene3D" id="2.40.160.60">
    <property type="entry name" value="Outer membrane protein transport protein (OMPP1/FadL/TodX)"/>
    <property type="match status" value="1"/>
</dbReference>
<dbReference type="PANTHER" id="PTHR35093">
    <property type="entry name" value="OUTER MEMBRANE PROTEIN NMB0088-RELATED"/>
    <property type="match status" value="1"/>
</dbReference>
<keyword evidence="4" id="KW-0732">Signal</keyword>
<dbReference type="SUPFAM" id="SSF56935">
    <property type="entry name" value="Porins"/>
    <property type="match status" value="1"/>
</dbReference>
<comment type="subcellular location">
    <subcellularLocation>
        <location evidence="1">Cell outer membrane</location>
        <topology evidence="1">Multi-pass membrane protein</topology>
    </subcellularLocation>
</comment>
<dbReference type="Pfam" id="PF03349">
    <property type="entry name" value="Toluene_X"/>
    <property type="match status" value="1"/>
</dbReference>
<evidence type="ECO:0000256" key="4">
    <source>
        <dbReference type="ARBA" id="ARBA00022729"/>
    </source>
</evidence>
<evidence type="ECO:0000256" key="2">
    <source>
        <dbReference type="ARBA" id="ARBA00022452"/>
    </source>
</evidence>
<evidence type="ECO:0000256" key="6">
    <source>
        <dbReference type="ARBA" id="ARBA00023237"/>
    </source>
</evidence>
<dbReference type="InterPro" id="IPR005017">
    <property type="entry name" value="OMPP1/FadL/TodX"/>
</dbReference>
<accession>A0A1W1BSU9</accession>
<sequence>MKKIITLSIITSSLVLAGAYKVPEQSLNSMALGATYVAHTTGADTAYFNPANMAFLEDDKQFMEVGLTWAHLPSNKFEGQQAFSATEVYGANGGSLCEDLQLPFIHFVSKPLDNGLRWGASLTVPGGLTKRWETPYQKLSAEEFTLKVVEINPVISYKAMDNLSIGGGLRVIYSEGVVKSDGSGTAKPIKREMEGDTIEYGYNLAMTYKPIPSINIATTYRSNIDLDEDGEANLYMGDMGHQYSTDVSVPLPAALNLAVSKTWSDRYTLEFNYERTYWSEYEDLDFNYGSAIQPASLVPIFDKPKTKNWEDTNTYRVGATIDFDNITLMMAYSKDESPIPKKYLSYELPDADANIYSVGLRFDTTKNLSWGFAYLHDDKESVTLNAGENKNGIIGKFSGGGAQLFTAGLSYKF</sequence>
<gene>
    <name evidence="7" type="ORF">MNB_SV-12-1727</name>
</gene>
<keyword evidence="6" id="KW-0998">Cell outer membrane</keyword>
<keyword evidence="5" id="KW-0472">Membrane</keyword>
<evidence type="ECO:0000256" key="1">
    <source>
        <dbReference type="ARBA" id="ARBA00004571"/>
    </source>
</evidence>
<proteinExistence type="predicted"/>
<evidence type="ECO:0000256" key="5">
    <source>
        <dbReference type="ARBA" id="ARBA00023136"/>
    </source>
</evidence>
<dbReference type="EMBL" id="FPHE01000070">
    <property type="protein sequence ID" value="SFV56557.1"/>
    <property type="molecule type" value="Genomic_DNA"/>
</dbReference>
<keyword evidence="2" id="KW-1134">Transmembrane beta strand</keyword>
<dbReference type="PANTHER" id="PTHR35093:SF8">
    <property type="entry name" value="OUTER MEMBRANE PROTEIN NMB0088-RELATED"/>
    <property type="match status" value="1"/>
</dbReference>
<keyword evidence="3" id="KW-0812">Transmembrane</keyword>
<reference evidence="7" key="1">
    <citation type="submission" date="2016-10" db="EMBL/GenBank/DDBJ databases">
        <authorList>
            <person name="de Groot N.N."/>
        </authorList>
    </citation>
    <scope>NUCLEOTIDE SEQUENCE</scope>
</reference>
<name>A0A1W1BSU9_9ZZZZ</name>
<dbReference type="AlphaFoldDB" id="A0A1W1BSU9"/>
<evidence type="ECO:0000313" key="7">
    <source>
        <dbReference type="EMBL" id="SFV56557.1"/>
    </source>
</evidence>
<dbReference type="GO" id="GO:0009279">
    <property type="term" value="C:cell outer membrane"/>
    <property type="evidence" value="ECO:0007669"/>
    <property type="project" value="UniProtKB-SubCell"/>
</dbReference>
<evidence type="ECO:0000256" key="3">
    <source>
        <dbReference type="ARBA" id="ARBA00022692"/>
    </source>
</evidence>
<protein>
    <submittedName>
        <fullName evidence="7">Outer membrane protein assembly factor YaeT</fullName>
    </submittedName>
</protein>